<dbReference type="SUPFAM" id="SSF53335">
    <property type="entry name" value="S-adenosyl-L-methionine-dependent methyltransferases"/>
    <property type="match status" value="1"/>
</dbReference>
<sequence length="284" mass="31670">MSWIGHLCRHIAQGLQWISTAAHRGGHFAGHFVPLFLSPGQLNAQHRAYYERWYAGRVSIDGIAAEDCRLEPWERAFVEQYGSPQSRWLVLGCGWGREALPIAQAGMTVIGVDLNRKALVAAQRCADQVRASAVFHQADFFKLPYAAASFDVALLTDAMYSAIAGRASRHAWLQEVRRVVSPGGMIALSFIPDRYARTFLRRVSRALIMMLRGLPGTNVQCELGDEYTSGHFFHLFQDPDELRSELAAIGARLHKLDWRQGVVWLSFAANQPDVLADNPGRPVS</sequence>
<dbReference type="STRING" id="42253.NITMOv2_2450"/>
<dbReference type="Pfam" id="PF08241">
    <property type="entry name" value="Methyltransf_11"/>
    <property type="match status" value="1"/>
</dbReference>
<dbReference type="AlphaFoldDB" id="A0A0K2GD39"/>
<protein>
    <recommendedName>
        <fullName evidence="1">Methyltransferase type 11 domain-containing protein</fullName>
    </recommendedName>
</protein>
<name>A0A0K2GD39_NITMO</name>
<feature type="domain" description="Methyltransferase type 11" evidence="1">
    <location>
        <begin position="90"/>
        <end position="187"/>
    </location>
</feature>
<dbReference type="InterPro" id="IPR029063">
    <property type="entry name" value="SAM-dependent_MTases_sf"/>
</dbReference>
<dbReference type="CDD" id="cd02440">
    <property type="entry name" value="AdoMet_MTases"/>
    <property type="match status" value="1"/>
</dbReference>
<dbReference type="InterPro" id="IPR013216">
    <property type="entry name" value="Methyltransf_11"/>
</dbReference>
<proteinExistence type="predicted"/>
<dbReference type="EMBL" id="CP011801">
    <property type="protein sequence ID" value="ALA58863.1"/>
    <property type="molecule type" value="Genomic_DNA"/>
</dbReference>
<reference evidence="2 3" key="1">
    <citation type="journal article" date="2015" name="Proc. Natl. Acad. Sci. U.S.A.">
        <title>Expanded metabolic versatility of ubiquitous nitrite-oxidizing bacteria from the genus Nitrospira.</title>
        <authorList>
            <person name="Koch H."/>
            <person name="Lucker S."/>
            <person name="Albertsen M."/>
            <person name="Kitzinger K."/>
            <person name="Herbold C."/>
            <person name="Spieck E."/>
            <person name="Nielsen P.H."/>
            <person name="Wagner M."/>
            <person name="Daims H."/>
        </authorList>
    </citation>
    <scope>NUCLEOTIDE SEQUENCE [LARGE SCALE GENOMIC DNA]</scope>
    <source>
        <strain evidence="2 3">NSP M-1</strain>
    </source>
</reference>
<accession>A0A0K2GD39</accession>
<dbReference type="Gene3D" id="3.40.50.150">
    <property type="entry name" value="Vaccinia Virus protein VP39"/>
    <property type="match status" value="1"/>
</dbReference>
<dbReference type="GO" id="GO:0008757">
    <property type="term" value="F:S-adenosylmethionine-dependent methyltransferase activity"/>
    <property type="evidence" value="ECO:0007669"/>
    <property type="project" value="InterPro"/>
</dbReference>
<dbReference type="RefSeq" id="WP_053379963.1">
    <property type="nucleotide sequence ID" value="NZ_CP011801.1"/>
</dbReference>
<organism evidence="2 3">
    <name type="scientific">Nitrospira moscoviensis</name>
    <dbReference type="NCBI Taxonomy" id="42253"/>
    <lineage>
        <taxon>Bacteria</taxon>
        <taxon>Pseudomonadati</taxon>
        <taxon>Nitrospirota</taxon>
        <taxon>Nitrospiria</taxon>
        <taxon>Nitrospirales</taxon>
        <taxon>Nitrospiraceae</taxon>
        <taxon>Nitrospira</taxon>
    </lineage>
</organism>
<dbReference type="KEGG" id="nmv:NITMOv2_2450"/>
<evidence type="ECO:0000259" key="1">
    <source>
        <dbReference type="Pfam" id="PF08241"/>
    </source>
</evidence>
<evidence type="ECO:0000313" key="2">
    <source>
        <dbReference type="EMBL" id="ALA58863.1"/>
    </source>
</evidence>
<evidence type="ECO:0000313" key="3">
    <source>
        <dbReference type="Proteomes" id="UP000069205"/>
    </source>
</evidence>
<keyword evidence="3" id="KW-1185">Reference proteome</keyword>
<dbReference type="Proteomes" id="UP000069205">
    <property type="component" value="Chromosome"/>
</dbReference>
<gene>
    <name evidence="2" type="ORF">NITMOv2_2450</name>
</gene>
<dbReference type="OrthoDB" id="9804312at2"/>
<dbReference type="PATRIC" id="fig|42253.5.peg.2415"/>